<dbReference type="Proteomes" id="UP001596514">
    <property type="component" value="Unassembled WGS sequence"/>
</dbReference>
<name>A0ABW2T501_9ACTN</name>
<evidence type="ECO:0000313" key="1">
    <source>
        <dbReference type="EMBL" id="MFC7603618.1"/>
    </source>
</evidence>
<keyword evidence="2" id="KW-1185">Reference proteome</keyword>
<organism evidence="1 2">
    <name type="scientific">Streptosporangium amethystogenes subsp. fukuiense</name>
    <dbReference type="NCBI Taxonomy" id="698418"/>
    <lineage>
        <taxon>Bacteria</taxon>
        <taxon>Bacillati</taxon>
        <taxon>Actinomycetota</taxon>
        <taxon>Actinomycetes</taxon>
        <taxon>Streptosporangiales</taxon>
        <taxon>Streptosporangiaceae</taxon>
        <taxon>Streptosporangium</taxon>
    </lineage>
</organism>
<gene>
    <name evidence="1" type="ORF">ACFQVD_26240</name>
</gene>
<sequence>MTAPPPGPHFRPFVCQKCGLPLERMWSLYIGYFWGTREGDLGPGQCKRNVSMGVAYGPHTPPS</sequence>
<comment type="caution">
    <text evidence="1">The sequence shown here is derived from an EMBL/GenBank/DDBJ whole genome shotgun (WGS) entry which is preliminary data.</text>
</comment>
<evidence type="ECO:0000313" key="2">
    <source>
        <dbReference type="Proteomes" id="UP001596514"/>
    </source>
</evidence>
<dbReference type="RefSeq" id="WP_343982178.1">
    <property type="nucleotide sequence ID" value="NZ_BAAAGK010000233.1"/>
</dbReference>
<protein>
    <submittedName>
        <fullName evidence="1">Uncharacterized protein</fullName>
    </submittedName>
</protein>
<proteinExistence type="predicted"/>
<accession>A0ABW2T501</accession>
<dbReference type="EMBL" id="JBHTEE010000001">
    <property type="protein sequence ID" value="MFC7603618.1"/>
    <property type="molecule type" value="Genomic_DNA"/>
</dbReference>
<reference evidence="2" key="1">
    <citation type="journal article" date="2019" name="Int. J. Syst. Evol. Microbiol.">
        <title>The Global Catalogue of Microorganisms (GCM) 10K type strain sequencing project: providing services to taxonomists for standard genome sequencing and annotation.</title>
        <authorList>
            <consortium name="The Broad Institute Genomics Platform"/>
            <consortium name="The Broad Institute Genome Sequencing Center for Infectious Disease"/>
            <person name="Wu L."/>
            <person name="Ma J."/>
        </authorList>
    </citation>
    <scope>NUCLEOTIDE SEQUENCE [LARGE SCALE GENOMIC DNA]</scope>
    <source>
        <strain evidence="2">JCM 10083</strain>
    </source>
</reference>